<feature type="binding site" evidence="15">
    <location>
        <begin position="189"/>
        <end position="194"/>
    </location>
    <ligand>
        <name>S-adenosyl-L-methionine</name>
        <dbReference type="ChEBI" id="CHEBI:59789"/>
    </ligand>
</feature>
<dbReference type="Gene3D" id="3.40.1280.10">
    <property type="match status" value="2"/>
</dbReference>
<evidence type="ECO:0000313" key="19">
    <source>
        <dbReference type="Proteomes" id="UP000252530"/>
    </source>
</evidence>
<evidence type="ECO:0000256" key="14">
    <source>
        <dbReference type="ARBA" id="ARBA00047783"/>
    </source>
</evidence>
<comment type="caution">
    <text evidence="18">The sequence shown here is derived from an EMBL/GenBank/DDBJ whole genome shotgun (WGS) entry which is preliminary data.</text>
</comment>
<accession>A0A366K712</accession>
<dbReference type="InterPro" id="IPR029026">
    <property type="entry name" value="tRNA_m1G_MTases_N"/>
</dbReference>
<evidence type="ECO:0000256" key="10">
    <source>
        <dbReference type="ARBA" id="ARBA00022691"/>
    </source>
</evidence>
<dbReference type="PANTHER" id="PTHR46417:SF1">
    <property type="entry name" value="TRNA (GUANINE-N(1)-)-METHYLTRANSFERASE"/>
    <property type="match status" value="1"/>
</dbReference>
<dbReference type="NCBIfam" id="NF000648">
    <property type="entry name" value="PRK00026.1"/>
    <property type="match status" value="1"/>
</dbReference>
<organism evidence="18 19">
    <name type="scientific">Bifidobacterium aemilianum</name>
    <dbReference type="NCBI Taxonomy" id="2493120"/>
    <lineage>
        <taxon>Bacteria</taxon>
        <taxon>Bacillati</taxon>
        <taxon>Actinomycetota</taxon>
        <taxon>Actinomycetes</taxon>
        <taxon>Bifidobacteriales</taxon>
        <taxon>Bifidobacteriaceae</taxon>
        <taxon>Bifidobacterium</taxon>
    </lineage>
</organism>
<feature type="domain" description="N-acetyltransferase" evidence="17">
    <location>
        <begin position="322"/>
        <end position="462"/>
    </location>
</feature>
<comment type="similarity">
    <text evidence="3 15">Belongs to the RNA methyltransferase TrmD family.</text>
</comment>
<dbReference type="InterPro" id="IPR023148">
    <property type="entry name" value="tRNA_m1G_MeTrfase_C_sf"/>
</dbReference>
<reference evidence="18 19" key="1">
    <citation type="submission" date="2017-10" db="EMBL/GenBank/DDBJ databases">
        <title>Bifidobacterium xylocopum sp. nov. and Bifidobacterium aemilianum sp. nov., from the carpenter bee (Xylocopa violacea) digestive tract.</title>
        <authorList>
            <person name="Alberoni D."/>
            <person name="Baffoni L."/>
            <person name="Di Gioia D."/>
            <person name="Gaggia F."/>
            <person name="Biavati B."/>
        </authorList>
    </citation>
    <scope>NUCLEOTIDE SEQUENCE [LARGE SCALE GENOMIC DNA]</scope>
    <source>
        <strain evidence="18 19">XV10</strain>
    </source>
</reference>
<evidence type="ECO:0000256" key="6">
    <source>
        <dbReference type="ARBA" id="ARBA00014679"/>
    </source>
</evidence>
<dbReference type="InterPro" id="IPR016009">
    <property type="entry name" value="tRNA_MeTrfase_TRMD/TRM10"/>
</dbReference>
<comment type="subunit">
    <text evidence="4 15">Homodimer.</text>
</comment>
<evidence type="ECO:0000256" key="8">
    <source>
        <dbReference type="ARBA" id="ARBA00022603"/>
    </source>
</evidence>
<evidence type="ECO:0000256" key="2">
    <source>
        <dbReference type="ARBA" id="ARBA00004496"/>
    </source>
</evidence>
<dbReference type="PROSITE" id="PS51186">
    <property type="entry name" value="GNAT"/>
    <property type="match status" value="1"/>
</dbReference>
<name>A0A366K712_9BIFI</name>
<dbReference type="CDD" id="cd04301">
    <property type="entry name" value="NAT_SF"/>
    <property type="match status" value="1"/>
</dbReference>
<comment type="catalytic activity">
    <reaction evidence="14 15">
        <text>guanosine(37) in tRNA + S-adenosyl-L-methionine = N(1)-methylguanosine(37) in tRNA + S-adenosyl-L-homocysteine + H(+)</text>
        <dbReference type="Rhea" id="RHEA:36899"/>
        <dbReference type="Rhea" id="RHEA-COMP:10145"/>
        <dbReference type="Rhea" id="RHEA-COMP:10147"/>
        <dbReference type="ChEBI" id="CHEBI:15378"/>
        <dbReference type="ChEBI" id="CHEBI:57856"/>
        <dbReference type="ChEBI" id="CHEBI:59789"/>
        <dbReference type="ChEBI" id="CHEBI:73542"/>
        <dbReference type="ChEBI" id="CHEBI:74269"/>
        <dbReference type="EC" id="2.1.1.228"/>
    </reaction>
</comment>
<keyword evidence="11 15" id="KW-0819">tRNA processing</keyword>
<dbReference type="Gene3D" id="3.40.630.30">
    <property type="match status" value="1"/>
</dbReference>
<dbReference type="PANTHER" id="PTHR46417">
    <property type="entry name" value="TRNA (GUANINE-N(1)-)-METHYLTRANSFERASE"/>
    <property type="match status" value="1"/>
</dbReference>
<protein>
    <recommendedName>
        <fullName evidence="6 15">tRNA (guanine-N(1)-)-methyltransferase</fullName>
        <ecNumber evidence="5 15">2.1.1.228</ecNumber>
    </recommendedName>
    <alternativeName>
        <fullName evidence="12 15">M1G-methyltransferase</fullName>
    </alternativeName>
    <alternativeName>
        <fullName evidence="13 15">tRNA [GM37] methyltransferase</fullName>
    </alternativeName>
</protein>
<keyword evidence="19" id="KW-1185">Reference proteome</keyword>
<dbReference type="AlphaFoldDB" id="A0A366K712"/>
<dbReference type="GO" id="GO:0016747">
    <property type="term" value="F:acyltransferase activity, transferring groups other than amino-acyl groups"/>
    <property type="evidence" value="ECO:0007669"/>
    <property type="project" value="InterPro"/>
</dbReference>
<feature type="binding site" evidence="15">
    <location>
        <position position="164"/>
    </location>
    <ligand>
        <name>S-adenosyl-L-methionine</name>
        <dbReference type="ChEBI" id="CHEBI:59789"/>
    </ligand>
</feature>
<dbReference type="InterPro" id="IPR000182">
    <property type="entry name" value="GNAT_dom"/>
</dbReference>
<dbReference type="CDD" id="cd18080">
    <property type="entry name" value="TrmD-like"/>
    <property type="match status" value="1"/>
</dbReference>
<keyword evidence="7 15" id="KW-0963">Cytoplasm</keyword>
<proteinExistence type="inferred from homology"/>
<dbReference type="InterPro" id="IPR002649">
    <property type="entry name" value="tRNA_m1G_MeTrfase_TrmD"/>
</dbReference>
<evidence type="ECO:0000256" key="1">
    <source>
        <dbReference type="ARBA" id="ARBA00002634"/>
    </source>
</evidence>
<dbReference type="OrthoDB" id="9807416at2"/>
<dbReference type="EC" id="2.1.1.228" evidence="5 15"/>
<dbReference type="SUPFAM" id="SSF55729">
    <property type="entry name" value="Acyl-CoA N-acyltransferases (Nat)"/>
    <property type="match status" value="1"/>
</dbReference>
<keyword evidence="9 15" id="KW-0808">Transferase</keyword>
<dbReference type="InterPro" id="IPR016181">
    <property type="entry name" value="Acyl_CoA_acyltransferase"/>
</dbReference>
<evidence type="ECO:0000256" key="15">
    <source>
        <dbReference type="HAMAP-Rule" id="MF_00605"/>
    </source>
</evidence>
<keyword evidence="10 15" id="KW-0949">S-adenosyl-L-methionine</keyword>
<evidence type="ECO:0000256" key="16">
    <source>
        <dbReference type="SAM" id="MobiDB-lite"/>
    </source>
</evidence>
<feature type="region of interest" description="Disordered" evidence="16">
    <location>
        <begin position="87"/>
        <end position="137"/>
    </location>
</feature>
<dbReference type="Pfam" id="PF13673">
    <property type="entry name" value="Acetyltransf_10"/>
    <property type="match status" value="1"/>
</dbReference>
<evidence type="ECO:0000256" key="5">
    <source>
        <dbReference type="ARBA" id="ARBA00012807"/>
    </source>
</evidence>
<dbReference type="EMBL" id="PDCG01000006">
    <property type="protein sequence ID" value="RBP97444.1"/>
    <property type="molecule type" value="Genomic_DNA"/>
</dbReference>
<dbReference type="InterPro" id="IPR029028">
    <property type="entry name" value="Alpha/beta_knot_MTases"/>
</dbReference>
<evidence type="ECO:0000256" key="12">
    <source>
        <dbReference type="ARBA" id="ARBA00029736"/>
    </source>
</evidence>
<comment type="subcellular location">
    <subcellularLocation>
        <location evidence="2 15">Cytoplasm</location>
    </subcellularLocation>
</comment>
<keyword evidence="8 15" id="KW-0489">Methyltransferase</keyword>
<dbReference type="Gene3D" id="1.10.1270.20">
    <property type="entry name" value="tRNA(m1g37)methyltransferase, domain 2"/>
    <property type="match status" value="1"/>
</dbReference>
<evidence type="ECO:0000313" key="18">
    <source>
        <dbReference type="EMBL" id="RBP97444.1"/>
    </source>
</evidence>
<evidence type="ECO:0000256" key="3">
    <source>
        <dbReference type="ARBA" id="ARBA00007630"/>
    </source>
</evidence>
<evidence type="ECO:0000256" key="9">
    <source>
        <dbReference type="ARBA" id="ARBA00022679"/>
    </source>
</evidence>
<evidence type="ECO:0000256" key="4">
    <source>
        <dbReference type="ARBA" id="ARBA00011738"/>
    </source>
</evidence>
<sequence length="485" mass="53801">MKIDIVSVFPEYFDVMNLSLLGKAQEKGLVEVKAHNLRDWTHDVHHSVDDTPVGGGAGMVMKPEVWAECLDQLLGLEARDLQAGEVGGAIHSSRESRQAKGLTNAAPRLASRSADPSEAADHENPDPQSDQGPILIFPNPSAQLFTQKDATELSHSSHLLFGCGRYEGYDARIPDYYRAQGVQVREYSIGDYVLNGGEVAVSVMLEAITRLIPGFVGNPDSIVTESYTGEEPLLEYSQYTRPTSWRGLEVPAILTSGDHAKVDRYRRDEALERTASIRPDLVQALDCKRLDKKDKAKLHDLGWNVDGQHPVPDPIPTKAGPLEYRLYDHLPQGARDIRTAVFMEEQGFRVEFDQTDDSCWHLLAFDKNQAVGTCRFYPTSHDQAKDFTIGRVAIVKDHRGQGIGASIINHAEQAIANLGGRVIRLHAQEQAMGFYHKLGYLAQGPRDYDEDCPHRWMVKELTPASHPQANVNLTHTGARALTAKD</sequence>
<dbReference type="HAMAP" id="MF_00605">
    <property type="entry name" value="TrmD"/>
    <property type="match status" value="1"/>
</dbReference>
<evidence type="ECO:0000256" key="11">
    <source>
        <dbReference type="ARBA" id="ARBA00022694"/>
    </source>
</evidence>
<dbReference type="GO" id="GO:0002939">
    <property type="term" value="P:tRNA N1-guanine methylation"/>
    <property type="evidence" value="ECO:0007669"/>
    <property type="project" value="TreeGrafter"/>
</dbReference>
<evidence type="ECO:0000259" key="17">
    <source>
        <dbReference type="PROSITE" id="PS51186"/>
    </source>
</evidence>
<dbReference type="GO" id="GO:0052906">
    <property type="term" value="F:tRNA (guanine(37)-N1)-methyltransferase activity"/>
    <property type="evidence" value="ECO:0007669"/>
    <property type="project" value="UniProtKB-UniRule"/>
</dbReference>
<comment type="function">
    <text evidence="1 15">Specifically methylates guanosine-37 in various tRNAs.</text>
</comment>
<dbReference type="GO" id="GO:0005829">
    <property type="term" value="C:cytosol"/>
    <property type="evidence" value="ECO:0007669"/>
    <property type="project" value="TreeGrafter"/>
</dbReference>
<dbReference type="SUPFAM" id="SSF75217">
    <property type="entry name" value="alpha/beta knot"/>
    <property type="match status" value="2"/>
</dbReference>
<gene>
    <name evidence="15" type="primary">trmD</name>
    <name evidence="18" type="ORF">CRD60_06650</name>
</gene>
<dbReference type="Proteomes" id="UP000252530">
    <property type="component" value="Unassembled WGS sequence"/>
</dbReference>
<evidence type="ECO:0000256" key="7">
    <source>
        <dbReference type="ARBA" id="ARBA00022490"/>
    </source>
</evidence>
<dbReference type="Pfam" id="PF01746">
    <property type="entry name" value="tRNA_m1G_MT"/>
    <property type="match status" value="2"/>
</dbReference>
<evidence type="ECO:0000256" key="13">
    <source>
        <dbReference type="ARBA" id="ARBA00033392"/>
    </source>
</evidence>